<evidence type="ECO:0000313" key="2">
    <source>
        <dbReference type="Proteomes" id="UP001152622"/>
    </source>
</evidence>
<sequence>MSSSNPRIPFLATCLCSQPVWRPGHVGALTRKRFTKLNGDRCEHKGAPVCCFSLKKGLGRSHLWPSANKFYRERMGVD</sequence>
<dbReference type="AlphaFoldDB" id="A0A9Q1J2Q1"/>
<keyword evidence="2" id="KW-1185">Reference proteome</keyword>
<proteinExistence type="predicted"/>
<name>A0A9Q1J2Q1_SYNKA</name>
<reference evidence="1" key="1">
    <citation type="journal article" date="2023" name="Science">
        <title>Genome structures resolve the early diversification of teleost fishes.</title>
        <authorList>
            <person name="Parey E."/>
            <person name="Louis A."/>
            <person name="Montfort J."/>
            <person name="Bouchez O."/>
            <person name="Roques C."/>
            <person name="Iampietro C."/>
            <person name="Lluch J."/>
            <person name="Castinel A."/>
            <person name="Donnadieu C."/>
            <person name="Desvignes T."/>
            <person name="Floi Bucao C."/>
            <person name="Jouanno E."/>
            <person name="Wen M."/>
            <person name="Mejri S."/>
            <person name="Dirks R."/>
            <person name="Jansen H."/>
            <person name="Henkel C."/>
            <person name="Chen W.J."/>
            <person name="Zahm M."/>
            <person name="Cabau C."/>
            <person name="Klopp C."/>
            <person name="Thompson A.W."/>
            <person name="Robinson-Rechavi M."/>
            <person name="Braasch I."/>
            <person name="Lecointre G."/>
            <person name="Bobe J."/>
            <person name="Postlethwait J.H."/>
            <person name="Berthelot C."/>
            <person name="Roest Crollius H."/>
            <person name="Guiguen Y."/>
        </authorList>
    </citation>
    <scope>NUCLEOTIDE SEQUENCE</scope>
    <source>
        <strain evidence="1">WJC10195</strain>
    </source>
</reference>
<dbReference type="EMBL" id="JAINUF010000004">
    <property type="protein sequence ID" value="KAJ8363573.1"/>
    <property type="molecule type" value="Genomic_DNA"/>
</dbReference>
<accession>A0A9Q1J2Q1</accession>
<gene>
    <name evidence="1" type="ORF">SKAU_G00124040</name>
</gene>
<dbReference type="Proteomes" id="UP001152622">
    <property type="component" value="Chromosome 4"/>
</dbReference>
<organism evidence="1 2">
    <name type="scientific">Synaphobranchus kaupii</name>
    <name type="common">Kaup's arrowtooth eel</name>
    <dbReference type="NCBI Taxonomy" id="118154"/>
    <lineage>
        <taxon>Eukaryota</taxon>
        <taxon>Metazoa</taxon>
        <taxon>Chordata</taxon>
        <taxon>Craniata</taxon>
        <taxon>Vertebrata</taxon>
        <taxon>Euteleostomi</taxon>
        <taxon>Actinopterygii</taxon>
        <taxon>Neopterygii</taxon>
        <taxon>Teleostei</taxon>
        <taxon>Anguilliformes</taxon>
        <taxon>Synaphobranchidae</taxon>
        <taxon>Synaphobranchus</taxon>
    </lineage>
</organism>
<protein>
    <submittedName>
        <fullName evidence="1">Uncharacterized protein</fullName>
    </submittedName>
</protein>
<comment type="caution">
    <text evidence="1">The sequence shown here is derived from an EMBL/GenBank/DDBJ whole genome shotgun (WGS) entry which is preliminary data.</text>
</comment>
<evidence type="ECO:0000313" key="1">
    <source>
        <dbReference type="EMBL" id="KAJ8363573.1"/>
    </source>
</evidence>